<proteinExistence type="predicted"/>
<evidence type="ECO:0000313" key="1">
    <source>
        <dbReference type="EMBL" id="KZP28337.1"/>
    </source>
</evidence>
<organism evidence="1 2">
    <name type="scientific">Athelia psychrophila</name>
    <dbReference type="NCBI Taxonomy" id="1759441"/>
    <lineage>
        <taxon>Eukaryota</taxon>
        <taxon>Fungi</taxon>
        <taxon>Dikarya</taxon>
        <taxon>Basidiomycota</taxon>
        <taxon>Agaricomycotina</taxon>
        <taxon>Agaricomycetes</taxon>
        <taxon>Agaricomycetidae</taxon>
        <taxon>Atheliales</taxon>
        <taxon>Atheliaceae</taxon>
        <taxon>Athelia</taxon>
    </lineage>
</organism>
<protein>
    <submittedName>
        <fullName evidence="1">Uncharacterized protein</fullName>
    </submittedName>
</protein>
<keyword evidence="2" id="KW-1185">Reference proteome</keyword>
<gene>
    <name evidence="1" type="ORF">FIBSPDRAFT_852843</name>
</gene>
<feature type="non-terminal residue" evidence="1">
    <location>
        <position position="51"/>
    </location>
</feature>
<name>A0A166RJH4_9AGAM</name>
<dbReference type="AlphaFoldDB" id="A0A166RJH4"/>
<dbReference type="EMBL" id="KV417504">
    <property type="protein sequence ID" value="KZP28337.1"/>
    <property type="molecule type" value="Genomic_DNA"/>
</dbReference>
<evidence type="ECO:0000313" key="2">
    <source>
        <dbReference type="Proteomes" id="UP000076532"/>
    </source>
</evidence>
<reference evidence="1 2" key="1">
    <citation type="journal article" date="2016" name="Mol. Biol. Evol.">
        <title>Comparative Genomics of Early-Diverging Mushroom-Forming Fungi Provides Insights into the Origins of Lignocellulose Decay Capabilities.</title>
        <authorList>
            <person name="Nagy L.G."/>
            <person name="Riley R."/>
            <person name="Tritt A."/>
            <person name="Adam C."/>
            <person name="Daum C."/>
            <person name="Floudas D."/>
            <person name="Sun H."/>
            <person name="Yadav J.S."/>
            <person name="Pangilinan J."/>
            <person name="Larsson K.H."/>
            <person name="Matsuura K."/>
            <person name="Barry K."/>
            <person name="Labutti K."/>
            <person name="Kuo R."/>
            <person name="Ohm R.A."/>
            <person name="Bhattacharya S.S."/>
            <person name="Shirouzu T."/>
            <person name="Yoshinaga Y."/>
            <person name="Martin F.M."/>
            <person name="Grigoriev I.V."/>
            <person name="Hibbett D.S."/>
        </authorList>
    </citation>
    <scope>NUCLEOTIDE SEQUENCE [LARGE SCALE GENOMIC DNA]</scope>
    <source>
        <strain evidence="1 2">CBS 109695</strain>
    </source>
</reference>
<dbReference type="Proteomes" id="UP000076532">
    <property type="component" value="Unassembled WGS sequence"/>
</dbReference>
<sequence>MANVWPAHAVHGAVFGGCSAGAGAVSCGASDAGRVQMMAGIALCRRKGGRD</sequence>
<accession>A0A166RJH4</accession>